<gene>
    <name evidence="1" type="ORF">ACOLOM_LOCUS9283</name>
</gene>
<sequence>ALALSALFNLRQSPLLSREMATTTSMANLATLEEINDEYLENARASATRALQAPLSLLTTKDEFRAEAGQIAAIVENANPEDPRMLAVEVEAHKQYVAKLKFKYQEKSAKLKLSNILCQEEPPDFSPEVMDAIKAEAADAKAELKLKKEMLADAYDRMRILIPEWHKQYSDLVAKAERTERLTREIQAAKMELAQIRARHPEPRLTLDQASQYCDEQMEQFIALSEKRDELLAQAKNAKERAEREEAKTRMLREDVMKKEREADRIKEKVQSAGEKSGLPDWLASYSEFLGSYTWVSSVHQETDNELRLRLNPPDLQQPVTLSVVFDPAKCTLAGAQLIDSPIELDEEPIAVCVTKNDFVQLVQLTQLCCHLRPCNECRKDVRMSQLDSWVKFRPLRGRDVARIPLGLSKVYTCLPAQTKSIARGVLLPRLSVWLVPHFLLSFTNGPDSISSVVNFILFKRFFESISRLAKCTPAYHLLIVLVTTLGPSTAANLLTVSLHAEDMQTLIGEHMSKLIQMRGMFNEILCAEVSRKMDAVSSRLKIAEFISKTLQQHLESLKSTLEQVRQAGSSSDSGNSRPRTPTATTDIQPVAVTPPVTKFVAPAPPPLMRRHTTTSVPTIKDTPGVGWEERAAAFMLKRQSQRSAMEQQQQQQAVLLQRQQKQQSSISEAPAVSGAKRPPHSPRSTRSPELRPASQRSSFDGSSWGDQD</sequence>
<feature type="non-terminal residue" evidence="1">
    <location>
        <position position="709"/>
    </location>
</feature>
<protein>
    <submittedName>
        <fullName evidence="1">4584_t:CDS:1</fullName>
    </submittedName>
</protein>
<dbReference type="EMBL" id="CAJVPT010026537">
    <property type="protein sequence ID" value="CAG8679735.1"/>
    <property type="molecule type" value="Genomic_DNA"/>
</dbReference>
<keyword evidence="2" id="KW-1185">Reference proteome</keyword>
<reference evidence="1" key="1">
    <citation type="submission" date="2021-06" db="EMBL/GenBank/DDBJ databases">
        <authorList>
            <person name="Kallberg Y."/>
            <person name="Tangrot J."/>
            <person name="Rosling A."/>
        </authorList>
    </citation>
    <scope>NUCLEOTIDE SEQUENCE</scope>
    <source>
        <strain evidence="1">CL356</strain>
    </source>
</reference>
<dbReference type="Proteomes" id="UP000789525">
    <property type="component" value="Unassembled WGS sequence"/>
</dbReference>
<comment type="caution">
    <text evidence="1">The sequence shown here is derived from an EMBL/GenBank/DDBJ whole genome shotgun (WGS) entry which is preliminary data.</text>
</comment>
<proteinExistence type="predicted"/>
<evidence type="ECO:0000313" key="2">
    <source>
        <dbReference type="Proteomes" id="UP000789525"/>
    </source>
</evidence>
<feature type="non-terminal residue" evidence="1">
    <location>
        <position position="1"/>
    </location>
</feature>
<evidence type="ECO:0000313" key="1">
    <source>
        <dbReference type="EMBL" id="CAG8679735.1"/>
    </source>
</evidence>
<accession>A0ACA9P1Q0</accession>
<name>A0ACA9P1Q0_9GLOM</name>
<organism evidence="1 2">
    <name type="scientific">Acaulospora colombiana</name>
    <dbReference type="NCBI Taxonomy" id="27376"/>
    <lineage>
        <taxon>Eukaryota</taxon>
        <taxon>Fungi</taxon>
        <taxon>Fungi incertae sedis</taxon>
        <taxon>Mucoromycota</taxon>
        <taxon>Glomeromycotina</taxon>
        <taxon>Glomeromycetes</taxon>
        <taxon>Diversisporales</taxon>
        <taxon>Acaulosporaceae</taxon>
        <taxon>Acaulospora</taxon>
    </lineage>
</organism>